<sequence length="159" mass="17583">MEQAQEEVDRGLFDAGSQGGGTLQLVTFRLGKEEYGVDINSVQEIIRGGGITEVPGAPSHVSGVINLRGKIIPVVNLRRRFSRPEIEENEEQRIVVVELGEKRLGMLVDSVRQVIQFSTSLVEEMPEDATTPEASYIRGMAKLDTRLVIILNLNRALLL</sequence>
<reference evidence="2 3" key="1">
    <citation type="submission" date="2020-12" db="EMBL/GenBank/DDBJ databases">
        <title>Geomonas sp. Red259, isolated from paddy soil.</title>
        <authorList>
            <person name="Xu Z."/>
            <person name="Zhang Z."/>
            <person name="Masuda Y."/>
            <person name="Itoh H."/>
            <person name="Senoo K."/>
        </authorList>
    </citation>
    <scope>NUCLEOTIDE SEQUENCE [LARGE SCALE GENOMIC DNA]</scope>
    <source>
        <strain evidence="2 3">Red259</strain>
    </source>
</reference>
<evidence type="ECO:0000259" key="1">
    <source>
        <dbReference type="PROSITE" id="PS50851"/>
    </source>
</evidence>
<dbReference type="InterPro" id="IPR039315">
    <property type="entry name" value="CheW"/>
</dbReference>
<dbReference type="PANTHER" id="PTHR22617">
    <property type="entry name" value="CHEMOTAXIS SENSOR HISTIDINE KINASE-RELATED"/>
    <property type="match status" value="1"/>
</dbReference>
<dbReference type="Gene3D" id="2.30.30.40">
    <property type="entry name" value="SH3 Domains"/>
    <property type="match status" value="1"/>
</dbReference>
<protein>
    <submittedName>
        <fullName evidence="2">Chemotaxis protein CheW</fullName>
    </submittedName>
</protein>
<evidence type="ECO:0000313" key="2">
    <source>
        <dbReference type="EMBL" id="MBJ6800579.1"/>
    </source>
</evidence>
<dbReference type="PROSITE" id="PS50851">
    <property type="entry name" value="CHEW"/>
    <property type="match status" value="1"/>
</dbReference>
<dbReference type="Gene3D" id="2.40.50.180">
    <property type="entry name" value="CheA-289, Domain 4"/>
    <property type="match status" value="1"/>
</dbReference>
<dbReference type="InterPro" id="IPR002545">
    <property type="entry name" value="CheW-lke_dom"/>
</dbReference>
<organism evidence="2 3">
    <name type="scientific">Geomonas propionica</name>
    <dbReference type="NCBI Taxonomy" id="2798582"/>
    <lineage>
        <taxon>Bacteria</taxon>
        <taxon>Pseudomonadati</taxon>
        <taxon>Thermodesulfobacteriota</taxon>
        <taxon>Desulfuromonadia</taxon>
        <taxon>Geobacterales</taxon>
        <taxon>Geobacteraceae</taxon>
        <taxon>Geomonas</taxon>
    </lineage>
</organism>
<dbReference type="Proteomes" id="UP000641025">
    <property type="component" value="Unassembled WGS sequence"/>
</dbReference>
<gene>
    <name evidence="2" type="ORF">JFN90_10580</name>
</gene>
<dbReference type="PANTHER" id="PTHR22617:SF23">
    <property type="entry name" value="CHEMOTAXIS PROTEIN CHEW"/>
    <property type="match status" value="1"/>
</dbReference>
<dbReference type="SUPFAM" id="SSF50341">
    <property type="entry name" value="CheW-like"/>
    <property type="match status" value="1"/>
</dbReference>
<dbReference type="InterPro" id="IPR036061">
    <property type="entry name" value="CheW-like_dom_sf"/>
</dbReference>
<dbReference type="CDD" id="cd00732">
    <property type="entry name" value="CheW"/>
    <property type="match status" value="1"/>
</dbReference>
<keyword evidence="3" id="KW-1185">Reference proteome</keyword>
<dbReference type="Pfam" id="PF01584">
    <property type="entry name" value="CheW"/>
    <property type="match status" value="1"/>
</dbReference>
<accession>A0ABS0YRF7</accession>
<name>A0ABS0YRF7_9BACT</name>
<proteinExistence type="predicted"/>
<comment type="caution">
    <text evidence="2">The sequence shown here is derived from an EMBL/GenBank/DDBJ whole genome shotgun (WGS) entry which is preliminary data.</text>
</comment>
<dbReference type="SMART" id="SM00260">
    <property type="entry name" value="CheW"/>
    <property type="match status" value="1"/>
</dbReference>
<dbReference type="EMBL" id="JAEMHK010000007">
    <property type="protein sequence ID" value="MBJ6800579.1"/>
    <property type="molecule type" value="Genomic_DNA"/>
</dbReference>
<evidence type="ECO:0000313" key="3">
    <source>
        <dbReference type="Proteomes" id="UP000641025"/>
    </source>
</evidence>
<feature type="domain" description="CheW-like" evidence="1">
    <location>
        <begin position="22"/>
        <end position="159"/>
    </location>
</feature>